<accession>A0A1G6I8R5</accession>
<name>A0A1G6I8R5_9MICO</name>
<evidence type="ECO:0000313" key="1">
    <source>
        <dbReference type="EMBL" id="SDC02841.1"/>
    </source>
</evidence>
<dbReference type="EMBL" id="FMYG01000003">
    <property type="protein sequence ID" value="SDC02841.1"/>
    <property type="molecule type" value="Genomic_DNA"/>
</dbReference>
<proteinExistence type="predicted"/>
<organism evidence="1 2">
    <name type="scientific">Microbacterium enclense</name>
    <dbReference type="NCBI Taxonomy" id="993073"/>
    <lineage>
        <taxon>Bacteria</taxon>
        <taxon>Bacillati</taxon>
        <taxon>Actinomycetota</taxon>
        <taxon>Actinomycetes</taxon>
        <taxon>Micrococcales</taxon>
        <taxon>Microbacteriaceae</taxon>
        <taxon>Microbacterium</taxon>
    </lineage>
</organism>
<dbReference type="Pfam" id="PF20117">
    <property type="entry name" value="DUF6507"/>
    <property type="match status" value="1"/>
</dbReference>
<dbReference type="Proteomes" id="UP000183203">
    <property type="component" value="Unassembled WGS sequence"/>
</dbReference>
<dbReference type="InterPro" id="IPR045436">
    <property type="entry name" value="DUF6507"/>
</dbReference>
<dbReference type="OrthoDB" id="4829084at2"/>
<dbReference type="RefSeq" id="WP_058231678.1">
    <property type="nucleotide sequence ID" value="NZ_FMYG01000003.1"/>
</dbReference>
<reference evidence="1 2" key="1">
    <citation type="submission" date="2016-09" db="EMBL/GenBank/DDBJ databases">
        <authorList>
            <person name="Capua I."/>
            <person name="De Benedictis P."/>
            <person name="Joannis T."/>
            <person name="Lombin L.H."/>
            <person name="Cattoli G."/>
        </authorList>
    </citation>
    <scope>NUCLEOTIDE SEQUENCE [LARGE SCALE GENOMIC DNA]</scope>
    <source>
        <strain evidence="1 2">NIO-1002</strain>
    </source>
</reference>
<sequence>MTGWRIQPSGVVAVLQEVNVDAEALGTALNSLTPALEGAVTATQSGAISEAVQAYFQQEEGPRIQGMSTRIGAAANGVVTATEAYVTGDMDMAANAQSAAVAAVYPPDLPHGVM</sequence>
<protein>
    <recommendedName>
        <fullName evidence="3">PE domain-containing protein</fullName>
    </recommendedName>
</protein>
<dbReference type="STRING" id="993073.AS029_05875"/>
<gene>
    <name evidence="1" type="ORF">SAMN05216418_1431</name>
</gene>
<dbReference type="AlphaFoldDB" id="A0A1G6I8R5"/>
<evidence type="ECO:0008006" key="3">
    <source>
        <dbReference type="Google" id="ProtNLM"/>
    </source>
</evidence>
<evidence type="ECO:0000313" key="2">
    <source>
        <dbReference type="Proteomes" id="UP000183203"/>
    </source>
</evidence>